<dbReference type="STRING" id="52586.A0A0B1PBP7"/>
<dbReference type="Gene3D" id="3.30.40.10">
    <property type="entry name" value="Zinc/RING finger domain, C3HC4 (zinc finger)"/>
    <property type="match status" value="1"/>
</dbReference>
<dbReference type="InterPro" id="IPR053051">
    <property type="entry name" value="HDAC_complex_subunit"/>
</dbReference>
<feature type="compositionally biased region" description="Basic and acidic residues" evidence="4">
    <location>
        <begin position="455"/>
        <end position="482"/>
    </location>
</feature>
<feature type="compositionally biased region" description="Polar residues" evidence="4">
    <location>
        <begin position="15"/>
        <end position="28"/>
    </location>
</feature>
<dbReference type="PROSITE" id="PS01359">
    <property type="entry name" value="ZF_PHD_1"/>
    <property type="match status" value="1"/>
</dbReference>
<feature type="compositionally biased region" description="Polar residues" evidence="4">
    <location>
        <begin position="318"/>
        <end position="327"/>
    </location>
</feature>
<dbReference type="OMA" id="RPRYMNP"/>
<dbReference type="AlphaFoldDB" id="A0A0B1PBP7"/>
<dbReference type="PANTHER" id="PTHR47793">
    <property type="entry name" value="HISTONE DEACETYLASE COMPLEX SUBUNIT CTI6"/>
    <property type="match status" value="1"/>
</dbReference>
<feature type="region of interest" description="Disordered" evidence="4">
    <location>
        <begin position="218"/>
        <end position="261"/>
    </location>
</feature>
<evidence type="ECO:0000256" key="1">
    <source>
        <dbReference type="ARBA" id="ARBA00022723"/>
    </source>
</evidence>
<evidence type="ECO:0000256" key="2">
    <source>
        <dbReference type="ARBA" id="ARBA00022771"/>
    </source>
</evidence>
<keyword evidence="7" id="KW-1185">Reference proteome</keyword>
<evidence type="ECO:0000256" key="4">
    <source>
        <dbReference type="SAM" id="MobiDB-lite"/>
    </source>
</evidence>
<dbReference type="InterPro" id="IPR013083">
    <property type="entry name" value="Znf_RING/FYVE/PHD"/>
</dbReference>
<dbReference type="EMBL" id="JNVN01000133">
    <property type="protein sequence ID" value="KHJ36127.1"/>
    <property type="molecule type" value="Genomic_DNA"/>
</dbReference>
<evidence type="ECO:0000259" key="5">
    <source>
        <dbReference type="SMART" id="SM00249"/>
    </source>
</evidence>
<evidence type="ECO:0000256" key="3">
    <source>
        <dbReference type="ARBA" id="ARBA00022833"/>
    </source>
</evidence>
<comment type="caution">
    <text evidence="6">The sequence shown here is derived from an EMBL/GenBank/DDBJ whole genome shotgun (WGS) entry which is preliminary data.</text>
</comment>
<feature type="compositionally biased region" description="Polar residues" evidence="4">
    <location>
        <begin position="230"/>
        <end position="244"/>
    </location>
</feature>
<evidence type="ECO:0000313" key="7">
    <source>
        <dbReference type="Proteomes" id="UP000030854"/>
    </source>
</evidence>
<dbReference type="InterPro" id="IPR011011">
    <property type="entry name" value="Znf_FYVE_PHD"/>
</dbReference>
<feature type="domain" description="Zinc finger PHD-type" evidence="5">
    <location>
        <begin position="111"/>
        <end position="188"/>
    </location>
</feature>
<feature type="region of interest" description="Disordered" evidence="4">
    <location>
        <begin position="286"/>
        <end position="507"/>
    </location>
</feature>
<dbReference type="PANTHER" id="PTHR47793:SF1">
    <property type="entry name" value="HISTONE DEACETYLASE COMPLEX SUBUNIT CTI6"/>
    <property type="match status" value="1"/>
</dbReference>
<feature type="region of interest" description="Disordered" evidence="4">
    <location>
        <begin position="1"/>
        <end position="60"/>
    </location>
</feature>
<feature type="compositionally biased region" description="Basic residues" evidence="4">
    <location>
        <begin position="438"/>
        <end position="450"/>
    </location>
</feature>
<dbReference type="GO" id="GO:0061186">
    <property type="term" value="P:negative regulation of silent mating-type cassette heterochromatin formation"/>
    <property type="evidence" value="ECO:0007669"/>
    <property type="project" value="TreeGrafter"/>
</dbReference>
<dbReference type="GO" id="GO:0033698">
    <property type="term" value="C:Rpd3L complex"/>
    <property type="evidence" value="ECO:0007669"/>
    <property type="project" value="TreeGrafter"/>
</dbReference>
<dbReference type="Proteomes" id="UP000030854">
    <property type="component" value="Unassembled WGS sequence"/>
</dbReference>
<dbReference type="SUPFAM" id="SSF57903">
    <property type="entry name" value="FYVE/PHD zinc finger"/>
    <property type="match status" value="1"/>
</dbReference>
<dbReference type="Pfam" id="PF00628">
    <property type="entry name" value="PHD"/>
    <property type="match status" value="1"/>
</dbReference>
<feature type="compositionally biased region" description="Polar residues" evidence="4">
    <location>
        <begin position="35"/>
        <end position="52"/>
    </location>
</feature>
<keyword evidence="3" id="KW-0862">Zinc</keyword>
<feature type="compositionally biased region" description="Polar residues" evidence="4">
    <location>
        <begin position="392"/>
        <end position="432"/>
    </location>
</feature>
<dbReference type="InterPro" id="IPR019787">
    <property type="entry name" value="Znf_PHD-finger"/>
</dbReference>
<keyword evidence="1" id="KW-0479">Metal-binding</keyword>
<dbReference type="HOGENOM" id="CLU_020879_0_1_1"/>
<dbReference type="InterPro" id="IPR019786">
    <property type="entry name" value="Zinc_finger_PHD-type_CS"/>
</dbReference>
<dbReference type="GO" id="GO:0070210">
    <property type="term" value="C:Rpd3L-Expanded complex"/>
    <property type="evidence" value="ECO:0007669"/>
    <property type="project" value="TreeGrafter"/>
</dbReference>
<dbReference type="SMART" id="SM00249">
    <property type="entry name" value="PHD"/>
    <property type="match status" value="1"/>
</dbReference>
<keyword evidence="2" id="KW-0863">Zinc-finger</keyword>
<gene>
    <name evidence="6" type="ORF">EV44_g0885</name>
</gene>
<organism evidence="6 7">
    <name type="scientific">Uncinula necator</name>
    <name type="common">Grape powdery mildew</name>
    <dbReference type="NCBI Taxonomy" id="52586"/>
    <lineage>
        <taxon>Eukaryota</taxon>
        <taxon>Fungi</taxon>
        <taxon>Dikarya</taxon>
        <taxon>Ascomycota</taxon>
        <taxon>Pezizomycotina</taxon>
        <taxon>Leotiomycetes</taxon>
        <taxon>Erysiphales</taxon>
        <taxon>Erysiphaceae</taxon>
        <taxon>Erysiphe</taxon>
    </lineage>
</organism>
<reference evidence="6 7" key="1">
    <citation type="journal article" date="2014" name="BMC Genomics">
        <title>Adaptive genomic structural variation in the grape powdery mildew pathogen, Erysiphe necator.</title>
        <authorList>
            <person name="Jones L."/>
            <person name="Riaz S."/>
            <person name="Morales-Cruz A."/>
            <person name="Amrine K.C."/>
            <person name="McGuire B."/>
            <person name="Gubler W.D."/>
            <person name="Walker M.A."/>
            <person name="Cantu D."/>
        </authorList>
    </citation>
    <scope>NUCLEOTIDE SEQUENCE [LARGE SCALE GENOMIC DNA]</scope>
    <source>
        <strain evidence="7">c</strain>
    </source>
</reference>
<feature type="compositionally biased region" description="Basic and acidic residues" evidence="4">
    <location>
        <begin position="350"/>
        <end position="387"/>
    </location>
</feature>
<sequence>MDTTRRSLRAFRASQPLSISNQVTNPSSRAERTTRSTIKLDSSEKTTISGPYSTLKPEESVVPTEDSIIMQTRRKRGRTEEQRDKPLRIQASQVHNLSRSDQVGDDDEVVRCICGLDDYSGLPKSEGEVKSESQEQIVEPLNSVTDVAEDLAGFFLQCDICKVWQHGGCVGIESESSSPDEYFCERCRKDLHKIFTATNGQRYSHYLPLYQSLSRLTPRPRPYSKDEIQSPKTAGTAKFQSLQANAKRRSTMNSRDAAYDEEEQIRRAIEASKDIKAVENVDGCLRRGKRGRSNSQEKIQGLKRQRTDSASSSSSSSQEFNQISPQPESDDGGNERMINSKKPRSTCSKTLREKDLKDDKEKSRSDAVAKRNGRTERRRTEDQETQKELSIGTKNTMCNSTDSSKVSTTIESLESPTLSNGRVSDNSSNNQFPIPLKKSYRNSNSRKGKLAKNNFTRESDQQIHDDQHSHRSQSREAPKIDDVPLTFSNKGSHGEPRVTKFKGNPSKVSMTDMKRRISAILDFISRTQLEMASESIYHITENPIQKSAQIQTDAVKILQDECNQEGCLDDISHGSENRHSSKEFKDLSCRDMMDVLTKQLIKWQKDFLH</sequence>
<accession>A0A0B1PBP7</accession>
<protein>
    <submittedName>
        <fullName evidence="6">Putative fyve phd zinc finger</fullName>
    </submittedName>
</protein>
<dbReference type="InterPro" id="IPR001965">
    <property type="entry name" value="Znf_PHD"/>
</dbReference>
<dbReference type="GO" id="GO:0061188">
    <property type="term" value="P:negative regulation of rDNA heterochromatin formation"/>
    <property type="evidence" value="ECO:0007669"/>
    <property type="project" value="TreeGrafter"/>
</dbReference>
<name>A0A0B1PBP7_UNCNE</name>
<dbReference type="GO" id="GO:0008270">
    <property type="term" value="F:zinc ion binding"/>
    <property type="evidence" value="ECO:0007669"/>
    <property type="project" value="UniProtKB-KW"/>
</dbReference>
<evidence type="ECO:0000313" key="6">
    <source>
        <dbReference type="EMBL" id="KHJ36127.1"/>
    </source>
</evidence>
<proteinExistence type="predicted"/>